<dbReference type="PANTHER" id="PTHR47916">
    <property type="entry name" value="FRUCTOSE-BISPHOSPHATE ALDOLASE CLASS 1"/>
    <property type="match status" value="1"/>
</dbReference>
<keyword evidence="2" id="KW-1185">Reference proteome</keyword>
<dbReference type="InterPro" id="IPR041720">
    <property type="entry name" value="FbaB-like"/>
</dbReference>
<dbReference type="PIRSF" id="PIRSF038992">
    <property type="entry name" value="Aldolase_Ia"/>
    <property type="match status" value="1"/>
</dbReference>
<dbReference type="GO" id="GO:0004332">
    <property type="term" value="F:fructose-bisphosphate aldolase activity"/>
    <property type="evidence" value="ECO:0007669"/>
    <property type="project" value="InterPro"/>
</dbReference>
<dbReference type="Pfam" id="PF01791">
    <property type="entry name" value="DeoC"/>
    <property type="match status" value="1"/>
</dbReference>
<sequence>MADLIGNKSAKEYFENIPQRRSQFDLKGLDNVDWGMKDRMSKIFNPKDNRSLMLAFDHGYFMGSTQGLERIDIQIQDIAKHVDALMGTRGAFRTSISPTNNKAVALRVSSGSTMASEDITKEIISVDIEDAIRMNAACMAVQTFIGTDQETNSLKNLSDVINAGNRYSIPTMGVVAVGKTMERTSRFFLLATRVIAELGAQIIKTYYCDDFEKVVAACPVPIVVAGGKKLPEKEALELAYKSINSGAAGVDMGRNIFQSESPEAMVQAVAKVVHENFSVDQAFELYNDLKNELTKK</sequence>
<reference evidence="1 2" key="1">
    <citation type="submission" date="2016-10" db="EMBL/GenBank/DDBJ databases">
        <authorList>
            <person name="de Groot N.N."/>
        </authorList>
    </citation>
    <scope>NUCLEOTIDE SEQUENCE [LARGE SCALE GENOMIC DNA]</scope>
    <source>
        <strain evidence="1 2">ML2</strain>
    </source>
</reference>
<organism evidence="1 2">
    <name type="scientific">Proteiniclasticum ruminis</name>
    <dbReference type="NCBI Taxonomy" id="398199"/>
    <lineage>
        <taxon>Bacteria</taxon>
        <taxon>Bacillati</taxon>
        <taxon>Bacillota</taxon>
        <taxon>Clostridia</taxon>
        <taxon>Eubacteriales</taxon>
        <taxon>Clostridiaceae</taxon>
        <taxon>Proteiniclasticum</taxon>
    </lineage>
</organism>
<evidence type="ECO:0000313" key="2">
    <source>
        <dbReference type="Proteomes" id="UP000181899"/>
    </source>
</evidence>
<dbReference type="AlphaFoldDB" id="A0A1I5CIY9"/>
<dbReference type="RefSeq" id="WP_074912251.1">
    <property type="nucleotide sequence ID" value="NZ_FOVK01000006.1"/>
</dbReference>
<dbReference type="PANTHER" id="PTHR47916:SF1">
    <property type="entry name" value="3-HYDROXY-5-PHOSPHONOOXYPENTANE-2,4-DIONE THIOLASE"/>
    <property type="match status" value="1"/>
</dbReference>
<protein>
    <submittedName>
        <fullName evidence="1">Putative autoinducer-2 (AI-2) aldolase</fullName>
    </submittedName>
</protein>
<dbReference type="InterPro" id="IPR013785">
    <property type="entry name" value="Aldolase_TIM"/>
</dbReference>
<proteinExistence type="predicted"/>
<dbReference type="EMBL" id="FOVK01000006">
    <property type="protein sequence ID" value="SFN86980.1"/>
    <property type="molecule type" value="Genomic_DNA"/>
</dbReference>
<name>A0A1I5CIY9_9CLOT</name>
<dbReference type="NCBIfam" id="NF006081">
    <property type="entry name" value="PRK08227.1"/>
    <property type="match status" value="1"/>
</dbReference>
<dbReference type="OrthoDB" id="5915071at2"/>
<dbReference type="SMART" id="SM01133">
    <property type="entry name" value="DeoC"/>
    <property type="match status" value="1"/>
</dbReference>
<dbReference type="Proteomes" id="UP000181899">
    <property type="component" value="Unassembled WGS sequence"/>
</dbReference>
<dbReference type="InterPro" id="IPR002915">
    <property type="entry name" value="DeoC/FbaB/LacD_aldolase"/>
</dbReference>
<evidence type="ECO:0000313" key="1">
    <source>
        <dbReference type="EMBL" id="SFN86980.1"/>
    </source>
</evidence>
<accession>A0A1I5CIY9</accession>
<dbReference type="InterPro" id="IPR050456">
    <property type="entry name" value="DeoC/FbaB_aldolase"/>
</dbReference>
<gene>
    <name evidence="1" type="ORF">SAMN04488695_106146</name>
</gene>
<dbReference type="Gene3D" id="3.20.20.70">
    <property type="entry name" value="Aldolase class I"/>
    <property type="match status" value="1"/>
</dbReference>
<dbReference type="SUPFAM" id="SSF51569">
    <property type="entry name" value="Aldolase"/>
    <property type="match status" value="1"/>
</dbReference>